<accession>A0ABQ1I2U3</accession>
<proteinExistence type="predicted"/>
<dbReference type="EMBL" id="BMDY01000010">
    <property type="protein sequence ID" value="GGB05944.1"/>
    <property type="molecule type" value="Genomic_DNA"/>
</dbReference>
<sequence>MNPRILIGCVMLFTVKSIAQPLRLSEAEHLALSQDPAAEMYLNQQQQYAAQALAKSQLPDPMVKLGLGNLPTDSFTLDQDPMTQVSIGVAQQFSRGDTLQLNAQRFEQQGEQSELLAINRQLELKRALRNTWFDINFAHQAQQLIQQNQSLFKQNVDYVRSQFELGYKQSQDLIKAELQLNKFDEQIAAFAQQEQALRGRLAAWLGEQAFEPLSSDLPSWQDSEAYALETQYQHYSLLSQHPKVLAAQKNIDVADKQIAIANEAYKPAFKLELAYGHRRAEEMDGSRRSDLLSGFVTMDVPLFTDKRQDQSLIAAQRGKGMKRAEKELLMNNMNGQLNGAIARYSNTHARLQRYQNTLLQQAKQNTAAVLQGYQSNSNDFARVIEAYMDELALTLEYQQLISIKYKALADLRYYQAK</sequence>
<dbReference type="InterPro" id="IPR010131">
    <property type="entry name" value="MdtP/NodT-like"/>
</dbReference>
<dbReference type="SUPFAM" id="SSF56954">
    <property type="entry name" value="Outer membrane efflux proteins (OEP)"/>
    <property type="match status" value="1"/>
</dbReference>
<reference evidence="2" key="1">
    <citation type="journal article" date="2019" name="Int. J. Syst. Evol. Microbiol.">
        <title>The Global Catalogue of Microorganisms (GCM) 10K type strain sequencing project: providing services to taxonomists for standard genome sequencing and annotation.</title>
        <authorList>
            <consortium name="The Broad Institute Genomics Platform"/>
            <consortium name="The Broad Institute Genome Sequencing Center for Infectious Disease"/>
            <person name="Wu L."/>
            <person name="Ma J."/>
        </authorList>
    </citation>
    <scope>NUCLEOTIDE SEQUENCE [LARGE SCALE GENOMIC DNA]</scope>
    <source>
        <strain evidence="2">CGMCC 1.10131</strain>
    </source>
</reference>
<organism evidence="1 2">
    <name type="scientific">Agarivorans gilvus</name>
    <dbReference type="NCBI Taxonomy" id="680279"/>
    <lineage>
        <taxon>Bacteria</taxon>
        <taxon>Pseudomonadati</taxon>
        <taxon>Pseudomonadota</taxon>
        <taxon>Gammaproteobacteria</taxon>
        <taxon>Alteromonadales</taxon>
        <taxon>Alteromonadaceae</taxon>
        <taxon>Agarivorans</taxon>
    </lineage>
</organism>
<gene>
    <name evidence="1" type="primary">cusC</name>
    <name evidence="1" type="ORF">GCM10007414_19100</name>
</gene>
<comment type="caution">
    <text evidence="1">The sequence shown here is derived from an EMBL/GenBank/DDBJ whole genome shotgun (WGS) entry which is preliminary data.</text>
</comment>
<dbReference type="Gene3D" id="1.20.1600.10">
    <property type="entry name" value="Outer membrane efflux proteins (OEP)"/>
    <property type="match status" value="1"/>
</dbReference>
<keyword evidence="2" id="KW-1185">Reference proteome</keyword>
<name>A0ABQ1I2U3_9ALTE</name>
<evidence type="ECO:0000313" key="1">
    <source>
        <dbReference type="EMBL" id="GGB05944.1"/>
    </source>
</evidence>
<protein>
    <submittedName>
        <fullName evidence="1">Copper transporter</fullName>
    </submittedName>
</protein>
<dbReference type="PANTHER" id="PTHR30203">
    <property type="entry name" value="OUTER MEMBRANE CATION EFFLUX PROTEIN"/>
    <property type="match status" value="1"/>
</dbReference>
<dbReference type="Proteomes" id="UP000651977">
    <property type="component" value="Unassembled WGS sequence"/>
</dbReference>
<evidence type="ECO:0000313" key="2">
    <source>
        <dbReference type="Proteomes" id="UP000651977"/>
    </source>
</evidence>
<dbReference type="RefSeq" id="WP_055732601.1">
    <property type="nucleotide sequence ID" value="NZ_BMDY01000010.1"/>
</dbReference>